<evidence type="ECO:0008006" key="3">
    <source>
        <dbReference type="Google" id="ProtNLM"/>
    </source>
</evidence>
<reference evidence="1" key="1">
    <citation type="journal article" date="2023" name="Mol. Phylogenet. Evol.">
        <title>Genome-scale phylogeny and comparative genomics of the fungal order Sordariales.</title>
        <authorList>
            <person name="Hensen N."/>
            <person name="Bonometti L."/>
            <person name="Westerberg I."/>
            <person name="Brannstrom I.O."/>
            <person name="Guillou S."/>
            <person name="Cros-Aarteil S."/>
            <person name="Calhoun S."/>
            <person name="Haridas S."/>
            <person name="Kuo A."/>
            <person name="Mondo S."/>
            <person name="Pangilinan J."/>
            <person name="Riley R."/>
            <person name="LaButti K."/>
            <person name="Andreopoulos B."/>
            <person name="Lipzen A."/>
            <person name="Chen C."/>
            <person name="Yan M."/>
            <person name="Daum C."/>
            <person name="Ng V."/>
            <person name="Clum A."/>
            <person name="Steindorff A."/>
            <person name="Ohm R.A."/>
            <person name="Martin F."/>
            <person name="Silar P."/>
            <person name="Natvig D.O."/>
            <person name="Lalanne C."/>
            <person name="Gautier V."/>
            <person name="Ament-Velasquez S.L."/>
            <person name="Kruys A."/>
            <person name="Hutchinson M.I."/>
            <person name="Powell A.J."/>
            <person name="Barry K."/>
            <person name="Miller A.N."/>
            <person name="Grigoriev I.V."/>
            <person name="Debuchy R."/>
            <person name="Gladieux P."/>
            <person name="Hiltunen Thoren M."/>
            <person name="Johannesson H."/>
        </authorList>
    </citation>
    <scope>NUCLEOTIDE SEQUENCE</scope>
    <source>
        <strain evidence="1">CBS 626.80</strain>
    </source>
</reference>
<proteinExistence type="predicted"/>
<evidence type="ECO:0000313" key="1">
    <source>
        <dbReference type="EMBL" id="KAK3947683.1"/>
    </source>
</evidence>
<name>A0AAN6NMP8_9PEZI</name>
<accession>A0AAN6NMP8</accession>
<dbReference type="EMBL" id="MU859323">
    <property type="protein sequence ID" value="KAK3947683.1"/>
    <property type="molecule type" value="Genomic_DNA"/>
</dbReference>
<comment type="caution">
    <text evidence="1">The sequence shown here is derived from an EMBL/GenBank/DDBJ whole genome shotgun (WGS) entry which is preliminary data.</text>
</comment>
<dbReference type="AlphaFoldDB" id="A0AAN6NMP8"/>
<protein>
    <recommendedName>
        <fullName evidence="3">HNH nuclease domain-containing protein</fullName>
    </recommendedName>
</protein>
<sequence length="180" mass="21013">MDDDELVLKHLFGKERGASEIGSPTNSLMLSKQVKSWFDKYLFVIVPVIDPLEVTQVPNNIITRWKVELISPDVENMTRELVFLNQNRPASRFLFFRFMLALIRIRQLDRRGWEDVWAKYHTYKPFAATPTGRYYARTGMLPLLAMAGHNGITAPEEEIEEFLRLNEAEEVPRIISLLRF</sequence>
<dbReference type="Proteomes" id="UP001303222">
    <property type="component" value="Unassembled WGS sequence"/>
</dbReference>
<evidence type="ECO:0000313" key="2">
    <source>
        <dbReference type="Proteomes" id="UP001303222"/>
    </source>
</evidence>
<organism evidence="1 2">
    <name type="scientific">Pseudoneurospora amorphoporcata</name>
    <dbReference type="NCBI Taxonomy" id="241081"/>
    <lineage>
        <taxon>Eukaryota</taxon>
        <taxon>Fungi</taxon>
        <taxon>Dikarya</taxon>
        <taxon>Ascomycota</taxon>
        <taxon>Pezizomycotina</taxon>
        <taxon>Sordariomycetes</taxon>
        <taxon>Sordariomycetidae</taxon>
        <taxon>Sordariales</taxon>
        <taxon>Sordariaceae</taxon>
        <taxon>Pseudoneurospora</taxon>
    </lineage>
</organism>
<gene>
    <name evidence="1" type="ORF">QBC32DRAFT_223633</name>
</gene>
<keyword evidence="2" id="KW-1185">Reference proteome</keyword>
<reference evidence="1" key="2">
    <citation type="submission" date="2023-06" db="EMBL/GenBank/DDBJ databases">
        <authorList>
            <consortium name="Lawrence Berkeley National Laboratory"/>
            <person name="Mondo S.J."/>
            <person name="Hensen N."/>
            <person name="Bonometti L."/>
            <person name="Westerberg I."/>
            <person name="Brannstrom I.O."/>
            <person name="Guillou S."/>
            <person name="Cros-Aarteil S."/>
            <person name="Calhoun S."/>
            <person name="Haridas S."/>
            <person name="Kuo A."/>
            <person name="Pangilinan J."/>
            <person name="Riley R."/>
            <person name="Labutti K."/>
            <person name="Andreopoulos B."/>
            <person name="Lipzen A."/>
            <person name="Chen C."/>
            <person name="Yanf M."/>
            <person name="Daum C."/>
            <person name="Ng V."/>
            <person name="Clum A."/>
            <person name="Steindorff A."/>
            <person name="Ohm R."/>
            <person name="Martin F."/>
            <person name="Silar P."/>
            <person name="Natvig D."/>
            <person name="Lalanne C."/>
            <person name="Gautier V."/>
            <person name="Ament-Velasquez S.L."/>
            <person name="Kruys A."/>
            <person name="Hutchinson M.I."/>
            <person name="Powell A.J."/>
            <person name="Barry K."/>
            <person name="Miller A.N."/>
            <person name="Grigoriev I.V."/>
            <person name="Debuchy R."/>
            <person name="Gladieux P."/>
            <person name="Thoren M.H."/>
            <person name="Johannesson H."/>
        </authorList>
    </citation>
    <scope>NUCLEOTIDE SEQUENCE</scope>
    <source>
        <strain evidence="1">CBS 626.80</strain>
    </source>
</reference>